<dbReference type="AlphaFoldDB" id="A0A4Y7TBF9"/>
<evidence type="ECO:0000256" key="1">
    <source>
        <dbReference type="SAM" id="MobiDB-lite"/>
    </source>
</evidence>
<evidence type="ECO:0000313" key="3">
    <source>
        <dbReference type="Proteomes" id="UP000298030"/>
    </source>
</evidence>
<reference evidence="2 3" key="1">
    <citation type="journal article" date="2019" name="Nat. Ecol. Evol.">
        <title>Megaphylogeny resolves global patterns of mushroom evolution.</title>
        <authorList>
            <person name="Varga T."/>
            <person name="Krizsan K."/>
            <person name="Foldi C."/>
            <person name="Dima B."/>
            <person name="Sanchez-Garcia M."/>
            <person name="Sanchez-Ramirez S."/>
            <person name="Szollosi G.J."/>
            <person name="Szarkandi J.G."/>
            <person name="Papp V."/>
            <person name="Albert L."/>
            <person name="Andreopoulos W."/>
            <person name="Angelini C."/>
            <person name="Antonin V."/>
            <person name="Barry K.W."/>
            <person name="Bougher N.L."/>
            <person name="Buchanan P."/>
            <person name="Buyck B."/>
            <person name="Bense V."/>
            <person name="Catcheside P."/>
            <person name="Chovatia M."/>
            <person name="Cooper J."/>
            <person name="Damon W."/>
            <person name="Desjardin D."/>
            <person name="Finy P."/>
            <person name="Geml J."/>
            <person name="Haridas S."/>
            <person name="Hughes K."/>
            <person name="Justo A."/>
            <person name="Karasinski D."/>
            <person name="Kautmanova I."/>
            <person name="Kiss B."/>
            <person name="Kocsube S."/>
            <person name="Kotiranta H."/>
            <person name="LaButti K.M."/>
            <person name="Lechner B.E."/>
            <person name="Liimatainen K."/>
            <person name="Lipzen A."/>
            <person name="Lukacs Z."/>
            <person name="Mihaltcheva S."/>
            <person name="Morgado L.N."/>
            <person name="Niskanen T."/>
            <person name="Noordeloos M.E."/>
            <person name="Ohm R.A."/>
            <person name="Ortiz-Santana B."/>
            <person name="Ovrebo C."/>
            <person name="Racz N."/>
            <person name="Riley R."/>
            <person name="Savchenko A."/>
            <person name="Shiryaev A."/>
            <person name="Soop K."/>
            <person name="Spirin V."/>
            <person name="Szebenyi C."/>
            <person name="Tomsovsky M."/>
            <person name="Tulloss R.E."/>
            <person name="Uehling J."/>
            <person name="Grigoriev I.V."/>
            <person name="Vagvolgyi C."/>
            <person name="Papp T."/>
            <person name="Martin F.M."/>
            <person name="Miettinen O."/>
            <person name="Hibbett D.S."/>
            <person name="Nagy L.G."/>
        </authorList>
    </citation>
    <scope>NUCLEOTIDE SEQUENCE [LARGE SCALE GENOMIC DNA]</scope>
    <source>
        <strain evidence="2 3">FP101781</strain>
    </source>
</reference>
<proteinExistence type="predicted"/>
<comment type="caution">
    <text evidence="2">The sequence shown here is derived from an EMBL/GenBank/DDBJ whole genome shotgun (WGS) entry which is preliminary data.</text>
</comment>
<name>A0A4Y7TBF9_COPMI</name>
<accession>A0A4Y7TBF9</accession>
<organism evidence="2 3">
    <name type="scientific">Coprinellus micaceus</name>
    <name type="common">Glistening ink-cap mushroom</name>
    <name type="synonym">Coprinus micaceus</name>
    <dbReference type="NCBI Taxonomy" id="71717"/>
    <lineage>
        <taxon>Eukaryota</taxon>
        <taxon>Fungi</taxon>
        <taxon>Dikarya</taxon>
        <taxon>Basidiomycota</taxon>
        <taxon>Agaricomycotina</taxon>
        <taxon>Agaricomycetes</taxon>
        <taxon>Agaricomycetidae</taxon>
        <taxon>Agaricales</taxon>
        <taxon>Agaricineae</taxon>
        <taxon>Psathyrellaceae</taxon>
        <taxon>Coprinellus</taxon>
    </lineage>
</organism>
<protein>
    <submittedName>
        <fullName evidence="2">Uncharacterized protein</fullName>
    </submittedName>
</protein>
<feature type="region of interest" description="Disordered" evidence="1">
    <location>
        <begin position="155"/>
        <end position="225"/>
    </location>
</feature>
<gene>
    <name evidence="2" type="ORF">FA13DRAFT_1709754</name>
</gene>
<evidence type="ECO:0000313" key="2">
    <source>
        <dbReference type="EMBL" id="TEB31331.1"/>
    </source>
</evidence>
<dbReference type="Proteomes" id="UP000298030">
    <property type="component" value="Unassembled WGS sequence"/>
</dbReference>
<keyword evidence="3" id="KW-1185">Reference proteome</keyword>
<sequence length="225" mass="25230">MDANSGGSFVPAAWCSFSIPATHPGMRIYLEVPAPSDDPTARSHDVNKNNRTMWSEPVLQTRMRRDWKDWPWNVPGAASTAPLDSRETLRDRLVGEKTVICIDSRKVISLCKPQATARSLQDVSDISVRYAWQCLSSSKKRRKWTSTRKTLFSSRKGSMLEVDDESQPNDIHPPTVAQFGGRDSCTTSAACQRRDPLQKQKQKQKYATARGTHYPRGGPHEDIGS</sequence>
<dbReference type="EMBL" id="QPFP01000019">
    <property type="protein sequence ID" value="TEB31331.1"/>
    <property type="molecule type" value="Genomic_DNA"/>
</dbReference>